<dbReference type="GeneID" id="28977100"/>
<name>A0A194S6F9_RHOGW</name>
<evidence type="ECO:0008006" key="4">
    <source>
        <dbReference type="Google" id="ProtNLM"/>
    </source>
</evidence>
<dbReference type="GO" id="GO:0000815">
    <property type="term" value="C:ESCRT III complex"/>
    <property type="evidence" value="ECO:0007669"/>
    <property type="project" value="TreeGrafter"/>
</dbReference>
<feature type="compositionally biased region" description="Basic and acidic residues" evidence="1">
    <location>
        <begin position="459"/>
        <end position="476"/>
    </location>
</feature>
<feature type="compositionally biased region" description="Basic and acidic residues" evidence="1">
    <location>
        <begin position="412"/>
        <end position="442"/>
    </location>
</feature>
<dbReference type="GO" id="GO:0005771">
    <property type="term" value="C:multivesicular body"/>
    <property type="evidence" value="ECO:0007669"/>
    <property type="project" value="TreeGrafter"/>
</dbReference>
<dbReference type="OMA" id="VEDRPMQ"/>
<gene>
    <name evidence="2" type="ORF">RHOBADRAFT_53072</name>
</gene>
<dbReference type="PANTHER" id="PTHR22761">
    <property type="entry name" value="CHARGED MULTIVESICULAR BODY PROTEIN"/>
    <property type="match status" value="1"/>
</dbReference>
<dbReference type="GO" id="GO:0009898">
    <property type="term" value="C:cytoplasmic side of plasma membrane"/>
    <property type="evidence" value="ECO:0007669"/>
    <property type="project" value="TreeGrafter"/>
</dbReference>
<evidence type="ECO:0000313" key="2">
    <source>
        <dbReference type="EMBL" id="KPV76080.1"/>
    </source>
</evidence>
<feature type="region of interest" description="Disordered" evidence="1">
    <location>
        <begin position="412"/>
        <end position="476"/>
    </location>
</feature>
<keyword evidence="3" id="KW-1185">Reference proteome</keyword>
<protein>
    <recommendedName>
        <fullName evidence="4">Charged multivesicular body protein 7</fullName>
    </recommendedName>
</protein>
<dbReference type="STRING" id="578459.A0A194S6F9"/>
<dbReference type="GO" id="GO:0006900">
    <property type="term" value="P:vesicle budding from membrane"/>
    <property type="evidence" value="ECO:0007669"/>
    <property type="project" value="TreeGrafter"/>
</dbReference>
<dbReference type="PANTHER" id="PTHR22761:SF96">
    <property type="entry name" value="BCDNA.GH08385"/>
    <property type="match status" value="1"/>
</dbReference>
<dbReference type="Pfam" id="PF03357">
    <property type="entry name" value="Snf7"/>
    <property type="match status" value="1"/>
</dbReference>
<dbReference type="GO" id="GO:0032511">
    <property type="term" value="P:late endosome to vacuole transport via multivesicular body sorting pathway"/>
    <property type="evidence" value="ECO:0007669"/>
    <property type="project" value="TreeGrafter"/>
</dbReference>
<evidence type="ECO:0000313" key="3">
    <source>
        <dbReference type="Proteomes" id="UP000053890"/>
    </source>
</evidence>
<accession>A0A194S6F9</accession>
<dbReference type="OrthoDB" id="10250120at2759"/>
<dbReference type="AlphaFoldDB" id="A0A194S6F9"/>
<reference evidence="2 3" key="1">
    <citation type="journal article" date="2015" name="Front. Microbiol.">
        <title>Genome sequence of the plant growth promoting endophytic yeast Rhodotorula graminis WP1.</title>
        <authorList>
            <person name="Firrincieli A."/>
            <person name="Otillar R."/>
            <person name="Salamov A."/>
            <person name="Schmutz J."/>
            <person name="Khan Z."/>
            <person name="Redman R.S."/>
            <person name="Fleck N.D."/>
            <person name="Lindquist E."/>
            <person name="Grigoriev I.V."/>
            <person name="Doty S.L."/>
        </authorList>
    </citation>
    <scope>NUCLEOTIDE SEQUENCE [LARGE SCALE GENOMIC DNA]</scope>
    <source>
        <strain evidence="2 3">WP1</strain>
    </source>
</reference>
<dbReference type="EMBL" id="KQ474077">
    <property type="protein sequence ID" value="KPV76080.1"/>
    <property type="molecule type" value="Genomic_DNA"/>
</dbReference>
<dbReference type="Pfam" id="PF25880">
    <property type="entry name" value="WHD_CHMP7_1st"/>
    <property type="match status" value="1"/>
</dbReference>
<sequence>MAQPSAPAAKVPPPNARHAHLATIPEYSTARVQFLYSSLPSRKHSNPTGYSSALAWWRKTLTDLVHRGLVGDDKLSLHVDDHLREHLRWDSVGRPSSLGVIIAELVHSSDLVPRSTYLASPAPQAYGVASLLARPFWWGLSKVWGSSDGVELGEGADEKEWARRKGDYVLPDLVEKAASTLIPLLPDLHPTALSRLYTLRTFRDKLGARCLAGVTLSEADCEVLATYLARKGECAFDGEVIKFAAPHSTQSTPLIITDADRSTLTLSASLASLSHSIDALSTLIATERDKAAELVRAKKPVALVKAHLANRRRADKLLEERVGQRAKVEEVVWAIERAKGDEETLSALSLGASTLRAVLSSPTLQLSNISATTSALDDALISAAEVTEAVDAVSAGQLGAEGEDEVDEELREMQEAERARVKAEEDERERDRVGEARAKLDVSKVPQGEAAARATAKQDGTEAEGKKEGDKVALSA</sequence>
<dbReference type="InterPro" id="IPR005024">
    <property type="entry name" value="Snf7_fam"/>
</dbReference>
<organism evidence="2 3">
    <name type="scientific">Rhodotorula graminis (strain WP1)</name>
    <dbReference type="NCBI Taxonomy" id="578459"/>
    <lineage>
        <taxon>Eukaryota</taxon>
        <taxon>Fungi</taxon>
        <taxon>Dikarya</taxon>
        <taxon>Basidiomycota</taxon>
        <taxon>Pucciniomycotina</taxon>
        <taxon>Microbotryomycetes</taxon>
        <taxon>Sporidiobolales</taxon>
        <taxon>Sporidiobolaceae</taxon>
        <taxon>Rhodotorula</taxon>
    </lineage>
</organism>
<dbReference type="Proteomes" id="UP000053890">
    <property type="component" value="Unassembled WGS sequence"/>
</dbReference>
<proteinExistence type="predicted"/>
<dbReference type="RefSeq" id="XP_018272129.1">
    <property type="nucleotide sequence ID" value="XM_018416652.1"/>
</dbReference>
<evidence type="ECO:0000256" key="1">
    <source>
        <dbReference type="SAM" id="MobiDB-lite"/>
    </source>
</evidence>